<reference evidence="9 10" key="1">
    <citation type="journal article" date="2011" name="J. Bacteriol.">
        <title>Genome sequence of 'Pedosphaera parvula' Ellin514, an aerobic Verrucomicrobial isolate from pasture soil.</title>
        <authorList>
            <person name="Kant R."/>
            <person name="van Passel M.W."/>
            <person name="Sangwan P."/>
            <person name="Palva A."/>
            <person name="Lucas S."/>
            <person name="Copeland A."/>
            <person name="Lapidus A."/>
            <person name="Glavina Del Rio T."/>
            <person name="Dalin E."/>
            <person name="Tice H."/>
            <person name="Bruce D."/>
            <person name="Goodwin L."/>
            <person name="Pitluck S."/>
            <person name="Chertkov O."/>
            <person name="Larimer F.W."/>
            <person name="Land M.L."/>
            <person name="Hauser L."/>
            <person name="Brettin T.S."/>
            <person name="Detter J.C."/>
            <person name="Han S."/>
            <person name="de Vos W.M."/>
            <person name="Janssen P.H."/>
            <person name="Smidt H."/>
        </authorList>
    </citation>
    <scope>NUCLEOTIDE SEQUENCE [LARGE SCALE GENOMIC DNA]</scope>
    <source>
        <strain evidence="9 10">Ellin514</strain>
    </source>
</reference>
<dbReference type="EMBL" id="ABOX02000053">
    <property type="protein sequence ID" value="EEF57958.1"/>
    <property type="molecule type" value="Genomic_DNA"/>
</dbReference>
<comment type="subunit">
    <text evidence="5 7">Monomer.</text>
</comment>
<keyword evidence="5" id="KW-0479">Metal-binding</keyword>
<gene>
    <name evidence="5" type="primary">adk</name>
    <name evidence="9" type="ORF">Cflav_PD1133</name>
</gene>
<comment type="caution">
    <text evidence="5">Lacks conserved residue(s) required for the propagation of feature annotation.</text>
</comment>
<evidence type="ECO:0000256" key="3">
    <source>
        <dbReference type="ARBA" id="ARBA00022741"/>
    </source>
</evidence>
<organism evidence="9 10">
    <name type="scientific">Pedosphaera parvula (strain Ellin514)</name>
    <dbReference type="NCBI Taxonomy" id="320771"/>
    <lineage>
        <taxon>Bacteria</taxon>
        <taxon>Pseudomonadati</taxon>
        <taxon>Verrucomicrobiota</taxon>
        <taxon>Pedosphaerae</taxon>
        <taxon>Pedosphaerales</taxon>
        <taxon>Pedosphaeraceae</taxon>
        <taxon>Pedosphaera</taxon>
    </lineage>
</organism>
<dbReference type="GO" id="GO:0005737">
    <property type="term" value="C:cytoplasm"/>
    <property type="evidence" value="ECO:0007669"/>
    <property type="project" value="UniProtKB-SubCell"/>
</dbReference>
<feature type="binding site" evidence="5">
    <location>
        <position position="164"/>
    </location>
    <ligand>
        <name>AMP</name>
        <dbReference type="ChEBI" id="CHEBI:456215"/>
    </ligand>
</feature>
<feature type="domain" description="Adenylate kinase active site lid" evidence="8">
    <location>
        <begin position="131"/>
        <end position="166"/>
    </location>
</feature>
<evidence type="ECO:0000256" key="1">
    <source>
        <dbReference type="ARBA" id="ARBA00022679"/>
    </source>
</evidence>
<feature type="region of interest" description="NMP" evidence="5">
    <location>
        <begin position="35"/>
        <end position="64"/>
    </location>
</feature>
<protein>
    <recommendedName>
        <fullName evidence="5 7">Adenylate kinase</fullName>
        <shortName evidence="5">AK</shortName>
        <ecNumber evidence="5 7">2.7.4.3</ecNumber>
    </recommendedName>
    <alternativeName>
        <fullName evidence="5">ATP-AMP transphosphorylase</fullName>
    </alternativeName>
    <alternativeName>
        <fullName evidence="5">ATP:AMP phosphotransferase</fullName>
    </alternativeName>
    <alternativeName>
        <fullName evidence="5">Adenylate monophosphate kinase</fullName>
    </alternativeName>
</protein>
<keyword evidence="1 5" id="KW-0808">Transferase</keyword>
<dbReference type="PANTHER" id="PTHR23359">
    <property type="entry name" value="NUCLEOTIDE KINASE"/>
    <property type="match status" value="1"/>
</dbReference>
<feature type="binding site" evidence="5">
    <location>
        <position position="134"/>
    </location>
    <ligand>
        <name>Zn(2+)</name>
        <dbReference type="ChEBI" id="CHEBI:29105"/>
        <note>structural</note>
    </ligand>
</feature>
<dbReference type="AlphaFoldDB" id="B9XQD4"/>
<dbReference type="GO" id="GO:0008270">
    <property type="term" value="F:zinc ion binding"/>
    <property type="evidence" value="ECO:0007669"/>
    <property type="project" value="UniProtKB-UniRule"/>
</dbReference>
<dbReference type="InterPro" id="IPR036193">
    <property type="entry name" value="ADK_active_lid_dom_sf"/>
</dbReference>
<feature type="binding site" evidence="5">
    <location>
        <begin position="62"/>
        <end position="64"/>
    </location>
    <ligand>
        <name>AMP</name>
        <dbReference type="ChEBI" id="CHEBI:456215"/>
    </ligand>
</feature>
<keyword evidence="3 5" id="KW-0547">Nucleotide-binding</keyword>
<evidence type="ECO:0000256" key="5">
    <source>
        <dbReference type="HAMAP-Rule" id="MF_00235"/>
    </source>
</evidence>
<feature type="binding site" evidence="5">
    <location>
        <position position="96"/>
    </location>
    <ligand>
        <name>AMP</name>
        <dbReference type="ChEBI" id="CHEBI:456215"/>
    </ligand>
</feature>
<evidence type="ECO:0000313" key="10">
    <source>
        <dbReference type="Proteomes" id="UP000003688"/>
    </source>
</evidence>
<dbReference type="InterPro" id="IPR027417">
    <property type="entry name" value="P-loop_NTPase"/>
</dbReference>
<evidence type="ECO:0000259" key="8">
    <source>
        <dbReference type="Pfam" id="PF05191"/>
    </source>
</evidence>
<feature type="binding site" evidence="5">
    <location>
        <position position="175"/>
    </location>
    <ligand>
        <name>AMP</name>
        <dbReference type="ChEBI" id="CHEBI:456215"/>
    </ligand>
</feature>
<keyword evidence="5 7" id="KW-0067">ATP-binding</keyword>
<dbReference type="InterPro" id="IPR000850">
    <property type="entry name" value="Adenylat/UMP-CMP_kin"/>
</dbReference>
<feature type="binding site" evidence="5">
    <location>
        <position position="205"/>
    </location>
    <ligand>
        <name>ATP</name>
        <dbReference type="ChEBI" id="CHEBI:30616"/>
    </ligand>
</feature>
<comment type="subcellular location">
    <subcellularLocation>
        <location evidence="5 7">Cytoplasm</location>
    </subcellularLocation>
</comment>
<dbReference type="OrthoDB" id="9805030at2"/>
<dbReference type="NCBIfam" id="TIGR01351">
    <property type="entry name" value="adk"/>
    <property type="match status" value="1"/>
</dbReference>
<evidence type="ECO:0000313" key="9">
    <source>
        <dbReference type="EMBL" id="EEF57958.1"/>
    </source>
</evidence>
<evidence type="ECO:0000256" key="6">
    <source>
        <dbReference type="RuleBase" id="RU003330"/>
    </source>
</evidence>
<comment type="similarity">
    <text evidence="5 6">Belongs to the adenylate kinase family.</text>
</comment>
<feature type="binding site" evidence="5">
    <location>
        <position position="157"/>
    </location>
    <ligand>
        <name>Zn(2+)</name>
        <dbReference type="ChEBI" id="CHEBI:29105"/>
        <note>structural</note>
    </ligand>
</feature>
<feature type="binding site" evidence="5">
    <location>
        <begin position="89"/>
        <end position="92"/>
    </location>
    <ligand>
        <name>AMP</name>
        <dbReference type="ChEBI" id="CHEBI:456215"/>
    </ligand>
</feature>
<feature type="binding site" evidence="5">
    <location>
        <position position="154"/>
    </location>
    <ligand>
        <name>Zn(2+)</name>
        <dbReference type="ChEBI" id="CHEBI:29105"/>
        <note>structural</note>
    </ligand>
</feature>
<comment type="catalytic activity">
    <reaction evidence="5 7">
        <text>AMP + ATP = 2 ADP</text>
        <dbReference type="Rhea" id="RHEA:12973"/>
        <dbReference type="ChEBI" id="CHEBI:30616"/>
        <dbReference type="ChEBI" id="CHEBI:456215"/>
        <dbReference type="ChEBI" id="CHEBI:456216"/>
        <dbReference type="EC" id="2.7.4.3"/>
    </reaction>
</comment>
<dbReference type="InterPro" id="IPR006259">
    <property type="entry name" value="Adenyl_kin_sub"/>
</dbReference>
<feature type="region of interest" description="LID" evidence="5">
    <location>
        <begin position="130"/>
        <end position="167"/>
    </location>
</feature>
<dbReference type="InterPro" id="IPR007862">
    <property type="entry name" value="Adenylate_kinase_lid-dom"/>
</dbReference>
<keyword evidence="10" id="KW-1185">Reference proteome</keyword>
<dbReference type="GO" id="GO:0044209">
    <property type="term" value="P:AMP salvage"/>
    <property type="evidence" value="ECO:0007669"/>
    <property type="project" value="UniProtKB-UniRule"/>
</dbReference>
<comment type="pathway">
    <text evidence="5">Purine metabolism; AMP biosynthesis via salvage pathway; AMP from ADP: step 1/1.</text>
</comment>
<dbReference type="PRINTS" id="PR00094">
    <property type="entry name" value="ADENYLTKNASE"/>
</dbReference>
<feature type="binding site" evidence="5">
    <location>
        <position position="137"/>
    </location>
    <ligand>
        <name>Zn(2+)</name>
        <dbReference type="ChEBI" id="CHEBI:29105"/>
        <note>structural</note>
    </ligand>
</feature>
<dbReference type="GO" id="GO:0004017">
    <property type="term" value="F:AMP kinase activity"/>
    <property type="evidence" value="ECO:0007669"/>
    <property type="project" value="UniProtKB-UniRule"/>
</dbReference>
<evidence type="ECO:0000256" key="7">
    <source>
        <dbReference type="RuleBase" id="RU003331"/>
    </source>
</evidence>
<comment type="caution">
    <text evidence="9">The sequence shown here is derived from an EMBL/GenBank/DDBJ whole genome shotgun (WGS) entry which is preliminary data.</text>
</comment>
<dbReference type="SUPFAM" id="SSF57774">
    <property type="entry name" value="Microbial and mitochondrial ADK, insert 'zinc finger' domain"/>
    <property type="match status" value="1"/>
</dbReference>
<dbReference type="UniPathway" id="UPA00588">
    <property type="reaction ID" value="UER00649"/>
</dbReference>
<dbReference type="EC" id="2.7.4.3" evidence="5 7"/>
<name>B9XQD4_PEDPL</name>
<evidence type="ECO:0000256" key="2">
    <source>
        <dbReference type="ARBA" id="ARBA00022727"/>
    </source>
</evidence>
<comment type="domain">
    <text evidence="5">Consists of three domains, a large central CORE domain and two small peripheral domains, NMPbind and LID, which undergo movements during catalysis. The LID domain closes over the site of phosphoryl transfer upon ATP binding. Assembling and dissambling the active center during each catalytic cycle provides an effective means to prevent ATP hydrolysis. Some bacteria have evolved a zinc-coordinating structure that stabilizes the LID domain.</text>
</comment>
<dbReference type="SUPFAM" id="SSF52540">
    <property type="entry name" value="P-loop containing nucleoside triphosphate hydrolases"/>
    <property type="match status" value="1"/>
</dbReference>
<dbReference type="Gene3D" id="3.40.50.300">
    <property type="entry name" value="P-loop containing nucleotide triphosphate hydrolases"/>
    <property type="match status" value="1"/>
</dbReference>
<sequence length="231" mass="25991">MNESKCAAVLLGPPGGGKTTLARTLAARNRITVVEVGNLLASEVRLDTPLGRQIKPYQAAGELVPVEIVRQVVSRKLEKVQGDLVLFDGFPRSVAQIDILFQLLKDLHLQLCAVIVLKLDSQTSVNRLSGRRICSQCGTLHNVYTESGLQEESCDSCGGKLIQRQDDRPEIVRERFASYERETMPVVEFFKREMRDLTWEQQAALPPEEVAERVWHRLEENVPSLGREQDK</sequence>
<feature type="binding site" evidence="5">
    <location>
        <position position="131"/>
    </location>
    <ligand>
        <name>ATP</name>
        <dbReference type="ChEBI" id="CHEBI:30616"/>
    </ligand>
</feature>
<evidence type="ECO:0000256" key="4">
    <source>
        <dbReference type="ARBA" id="ARBA00022777"/>
    </source>
</evidence>
<dbReference type="PROSITE" id="PS00113">
    <property type="entry name" value="ADENYLATE_KINASE"/>
    <property type="match status" value="1"/>
</dbReference>
<dbReference type="Pfam" id="PF00406">
    <property type="entry name" value="ADK"/>
    <property type="match status" value="1"/>
</dbReference>
<keyword evidence="2 5" id="KW-0545">Nucleotide biosynthesis</keyword>
<proteinExistence type="inferred from homology"/>
<dbReference type="RefSeq" id="WP_007418020.1">
    <property type="nucleotide sequence ID" value="NZ_ABOX02000053.1"/>
</dbReference>
<dbReference type="STRING" id="320771.Cflav_PD1133"/>
<dbReference type="GO" id="GO:0005524">
    <property type="term" value="F:ATP binding"/>
    <property type="evidence" value="ECO:0007669"/>
    <property type="project" value="UniProtKB-UniRule"/>
</dbReference>
<dbReference type="CDD" id="cd01428">
    <property type="entry name" value="ADK"/>
    <property type="match status" value="1"/>
</dbReference>
<comment type="function">
    <text evidence="5">Catalyzes the reversible transfer of the terminal phosphate group between ATP and AMP. Plays an important role in cellular energy homeostasis and in adenine nucleotide metabolism.</text>
</comment>
<dbReference type="Pfam" id="PF05191">
    <property type="entry name" value="ADK_lid"/>
    <property type="match status" value="1"/>
</dbReference>
<keyword evidence="4 5" id="KW-0418">Kinase</keyword>
<dbReference type="HAMAP" id="MF_00235">
    <property type="entry name" value="Adenylate_kinase_Adk"/>
    <property type="match status" value="1"/>
</dbReference>
<keyword evidence="5" id="KW-0862">Zinc</keyword>
<dbReference type="InterPro" id="IPR033690">
    <property type="entry name" value="Adenylat_kinase_CS"/>
</dbReference>
<accession>B9XQD4</accession>
<dbReference type="Proteomes" id="UP000003688">
    <property type="component" value="Unassembled WGS sequence"/>
</dbReference>
<feature type="binding site" evidence="5">
    <location>
        <begin position="15"/>
        <end position="20"/>
    </location>
    <ligand>
        <name>ATP</name>
        <dbReference type="ChEBI" id="CHEBI:30616"/>
    </ligand>
</feature>
<keyword evidence="5" id="KW-0963">Cytoplasm</keyword>